<dbReference type="InterPro" id="IPR049943">
    <property type="entry name" value="Ser_HO-MeTrfase-like"/>
</dbReference>
<dbReference type="NCBIfam" id="NF000586">
    <property type="entry name" value="PRK00011.1"/>
    <property type="match status" value="1"/>
</dbReference>
<evidence type="ECO:0000256" key="3">
    <source>
        <dbReference type="ARBA" id="ARBA00022563"/>
    </source>
</evidence>
<evidence type="ECO:0000256" key="5">
    <source>
        <dbReference type="ARBA" id="ARBA00022679"/>
    </source>
</evidence>
<dbReference type="AlphaFoldDB" id="K1LVA1"/>
<dbReference type="Pfam" id="PF00464">
    <property type="entry name" value="SHMT"/>
    <property type="match status" value="1"/>
</dbReference>
<dbReference type="GO" id="GO:0005829">
    <property type="term" value="C:cytosol"/>
    <property type="evidence" value="ECO:0007669"/>
    <property type="project" value="TreeGrafter"/>
</dbReference>
<keyword evidence="11" id="KW-1185">Reference proteome</keyword>
<keyword evidence="4" id="KW-0028">Amino-acid biosynthesis</keyword>
<feature type="modified residue" description="N6-(pyridoxal phosphate)lysine" evidence="7 8">
    <location>
        <position position="227"/>
    </location>
</feature>
<dbReference type="HOGENOM" id="CLU_022477_2_1_9"/>
<feature type="domain" description="Serine hydroxymethyltransferase-like" evidence="9">
    <location>
        <begin position="8"/>
        <end position="381"/>
    </location>
</feature>
<sequence>MLEKTKISDPELYSIVEAELHRQEKNIEMIASESTVPIEIMELSGSIFTNKTLEGYPGKRYQQGSENADKLEIEAINRAKQLFGCEHINIQPYSGSTANYCVYSTVLEKDDTILSMKLDQGGHLSHGSKANFIHNFYNFVHYPISMDTEQIDYDILEEMAHEYKPKLIIAGGSAYPRLIDYKRISDIAKANNAYLMVDAAHIIGLIAAKVIPSPVPYADFVTASTTKTIAGPRAGLVMCKKEFAKKLDKGVFPGCLGSMHLTTMAAKCWLFRHCASEEFKKTMEQVLLNAKCLGNELENFGFRLVSGGTDTHLLLVDLREKNITGHDLDETLNKIGLTVNKNQIPGDPLGPNETSGIRIGTTATTQRGMKEEQMKEIAEIINLAAENINNSDILNNLKERVNKLSSEFPLYSEEDFKYLNVK</sequence>
<dbReference type="InterPro" id="IPR015424">
    <property type="entry name" value="PyrdxlP-dep_Trfase"/>
</dbReference>
<reference evidence="10 11" key="1">
    <citation type="submission" date="2012-07" db="EMBL/GenBank/DDBJ databases">
        <title>The Genome Sequence of Facklamia hominis CCUG 36813.</title>
        <authorList>
            <consortium name="The Broad Institute Genome Sequencing Platform"/>
            <person name="Earl A."/>
            <person name="Ward D."/>
            <person name="Feldgarden M."/>
            <person name="Gevers D."/>
            <person name="Huys G."/>
            <person name="Walker B."/>
            <person name="Young S.K."/>
            <person name="Zeng Q."/>
            <person name="Gargeya S."/>
            <person name="Fitzgerald M."/>
            <person name="Haas B."/>
            <person name="Abouelleil A."/>
            <person name="Alvarado L."/>
            <person name="Arachchi H.M."/>
            <person name="Berlin A.M."/>
            <person name="Chapman S.B."/>
            <person name="Goldberg J."/>
            <person name="Griggs A."/>
            <person name="Gujja S."/>
            <person name="Hansen M."/>
            <person name="Howarth C."/>
            <person name="Imamovic A."/>
            <person name="Larimer J."/>
            <person name="McCowen C."/>
            <person name="Montmayeur A."/>
            <person name="Murphy C."/>
            <person name="Neiman D."/>
            <person name="Pearson M."/>
            <person name="Priest M."/>
            <person name="Roberts A."/>
            <person name="Saif S."/>
            <person name="Shea T."/>
            <person name="Sisk P."/>
            <person name="Sykes S."/>
            <person name="Wortman J."/>
            <person name="Nusbaum C."/>
            <person name="Birren B."/>
        </authorList>
    </citation>
    <scope>NUCLEOTIDE SEQUENCE [LARGE SCALE GENOMIC DNA]</scope>
    <source>
        <strain evidence="10 11">CCUG 36813</strain>
    </source>
</reference>
<evidence type="ECO:0000313" key="11">
    <source>
        <dbReference type="Proteomes" id="UP000004465"/>
    </source>
</evidence>
<dbReference type="GO" id="GO:0050413">
    <property type="term" value="F:D-alanine 2-hydroxymethyltransferase activity"/>
    <property type="evidence" value="ECO:0007669"/>
    <property type="project" value="UniProtKB-EC"/>
</dbReference>
<comment type="subunit">
    <text evidence="7">Homodimer.</text>
</comment>
<dbReference type="PIRSF" id="PIRSF000412">
    <property type="entry name" value="SHMT"/>
    <property type="match status" value="1"/>
</dbReference>
<keyword evidence="6 7" id="KW-0663">Pyridoxal phosphate</keyword>
<protein>
    <recommendedName>
        <fullName evidence="7">2-methylserine hydroxymethyltransferase</fullName>
        <shortName evidence="7">MSHMT</shortName>
        <ecNumber evidence="7">2.1.2.7</ecNumber>
    </recommendedName>
    <alternativeName>
        <fullName evidence="7">Alpha-methylserine hydroxymethyltransferase</fullName>
    </alternativeName>
    <alternativeName>
        <fullName evidence="7">D-alanine 2-hydroxymethyltransferase</fullName>
    </alternativeName>
</protein>
<feature type="site" description="Plays an important role in substrate specificity" evidence="7">
    <location>
        <position position="226"/>
    </location>
</feature>
<comment type="caution">
    <text evidence="10">The sequence shown here is derived from an EMBL/GenBank/DDBJ whole genome shotgun (WGS) entry which is preliminary data.</text>
</comment>
<organism evidence="10 11">
    <name type="scientific">Facklamia hominis CCUG 36813</name>
    <dbReference type="NCBI Taxonomy" id="883111"/>
    <lineage>
        <taxon>Bacteria</taxon>
        <taxon>Bacillati</taxon>
        <taxon>Bacillota</taxon>
        <taxon>Bacilli</taxon>
        <taxon>Lactobacillales</taxon>
        <taxon>Aerococcaceae</taxon>
        <taxon>Facklamia</taxon>
    </lineage>
</organism>
<dbReference type="PANTHER" id="PTHR11680:SF35">
    <property type="entry name" value="SERINE HYDROXYMETHYLTRANSFERASE 1"/>
    <property type="match status" value="1"/>
</dbReference>
<dbReference type="Proteomes" id="UP000004465">
    <property type="component" value="Unassembled WGS sequence"/>
</dbReference>
<evidence type="ECO:0000259" key="9">
    <source>
        <dbReference type="Pfam" id="PF00464"/>
    </source>
</evidence>
<dbReference type="CDD" id="cd00378">
    <property type="entry name" value="SHMT"/>
    <property type="match status" value="1"/>
</dbReference>
<dbReference type="GO" id="GO:0030170">
    <property type="term" value="F:pyridoxal phosphate binding"/>
    <property type="evidence" value="ECO:0007669"/>
    <property type="project" value="UniProtKB-UniRule"/>
</dbReference>
<evidence type="ECO:0000313" key="10">
    <source>
        <dbReference type="EMBL" id="EKB53973.1"/>
    </source>
</evidence>
<proteinExistence type="inferred from homology"/>
<comment type="cofactor">
    <cofactor evidence="1 7 8">
        <name>pyridoxal 5'-phosphate</name>
        <dbReference type="ChEBI" id="CHEBI:597326"/>
    </cofactor>
</comment>
<comment type="catalytic activity">
    <reaction evidence="7">
        <text>(6R)-5,10-methylene-5,6,7,8-tetrahydrofolate + D-alanine + H2O = 2-methylserine + (6S)-5,6,7,8-tetrahydrofolate</text>
        <dbReference type="Rhea" id="RHEA:10064"/>
        <dbReference type="ChEBI" id="CHEBI:15377"/>
        <dbReference type="ChEBI" id="CHEBI:15636"/>
        <dbReference type="ChEBI" id="CHEBI:57416"/>
        <dbReference type="ChEBI" id="CHEBI:57453"/>
        <dbReference type="ChEBI" id="CHEBI:58275"/>
        <dbReference type="EC" id="2.1.2.7"/>
    </reaction>
</comment>
<feature type="binding site" evidence="7">
    <location>
        <begin position="122"/>
        <end position="124"/>
    </location>
    <ligand>
        <name>(6S)-5,6,7,8-tetrahydrofolate</name>
        <dbReference type="ChEBI" id="CHEBI:57453"/>
    </ligand>
</feature>
<keyword evidence="7" id="KW-0963">Cytoplasm</keyword>
<dbReference type="OrthoDB" id="9803846at2"/>
<evidence type="ECO:0000256" key="7">
    <source>
        <dbReference type="HAMAP-Rule" id="MF_00051"/>
    </source>
</evidence>
<comment type="caution">
    <text evidence="7">Lacks conserved residue(s) required for the propagation of feature annotation.</text>
</comment>
<keyword evidence="5 7" id="KW-0808">Transferase</keyword>
<evidence type="ECO:0000256" key="4">
    <source>
        <dbReference type="ARBA" id="ARBA00022605"/>
    </source>
</evidence>
<dbReference type="InterPro" id="IPR015421">
    <property type="entry name" value="PyrdxlP-dep_Trfase_major"/>
</dbReference>
<comment type="subcellular location">
    <subcellularLocation>
        <location evidence="7">Cytoplasm</location>
    </subcellularLocation>
</comment>
<dbReference type="EMBL" id="AGZD01000009">
    <property type="protein sequence ID" value="EKB53973.1"/>
    <property type="molecule type" value="Genomic_DNA"/>
</dbReference>
<dbReference type="InterPro" id="IPR015422">
    <property type="entry name" value="PyrdxlP-dep_Trfase_small"/>
</dbReference>
<dbReference type="InterPro" id="IPR001085">
    <property type="entry name" value="Ser_HO-MeTrfase"/>
</dbReference>
<dbReference type="RefSeq" id="WP_006908719.1">
    <property type="nucleotide sequence ID" value="NZ_JH932292.1"/>
</dbReference>
<evidence type="ECO:0000256" key="1">
    <source>
        <dbReference type="ARBA" id="ARBA00001933"/>
    </source>
</evidence>
<comment type="pathway">
    <text evidence="7">One-carbon metabolism; tetrahydrofolate interconversion.</text>
</comment>
<evidence type="ECO:0000256" key="8">
    <source>
        <dbReference type="PIRSR" id="PIRSR000412-50"/>
    </source>
</evidence>
<evidence type="ECO:0000256" key="2">
    <source>
        <dbReference type="ARBA" id="ARBA00006376"/>
    </source>
</evidence>
<dbReference type="GO" id="GO:0019264">
    <property type="term" value="P:glycine biosynthetic process from serine"/>
    <property type="evidence" value="ECO:0007669"/>
    <property type="project" value="InterPro"/>
</dbReference>
<keyword evidence="3 7" id="KW-0554">One-carbon metabolism</keyword>
<comment type="function">
    <text evidence="7">Catalyzes the reversible interconversion of alpha-methyl-L-serine to D-alanine with tetrahydrofolate (THF) serving as the one-carbon carrier.</text>
</comment>
<dbReference type="EC" id="2.1.2.7" evidence="7"/>
<dbReference type="InterPro" id="IPR039429">
    <property type="entry name" value="SHMT-like_dom"/>
</dbReference>
<dbReference type="GO" id="GO:0004372">
    <property type="term" value="F:glycine hydroxymethyltransferase activity"/>
    <property type="evidence" value="ECO:0007669"/>
    <property type="project" value="InterPro"/>
</dbReference>
<dbReference type="SUPFAM" id="SSF53383">
    <property type="entry name" value="PLP-dependent transferases"/>
    <property type="match status" value="1"/>
</dbReference>
<dbReference type="STRING" id="883111.HMPREF9706_01409"/>
<gene>
    <name evidence="7" type="primary">mshmt</name>
    <name evidence="10" type="ORF">HMPREF9706_01409</name>
</gene>
<dbReference type="GO" id="GO:0035999">
    <property type="term" value="P:tetrahydrofolate interconversion"/>
    <property type="evidence" value="ECO:0007669"/>
    <property type="project" value="UniProtKB-UniRule"/>
</dbReference>
<dbReference type="Gene3D" id="3.90.1150.10">
    <property type="entry name" value="Aspartate Aminotransferase, domain 1"/>
    <property type="match status" value="1"/>
</dbReference>
<comment type="similarity">
    <text evidence="2 7">Belongs to the SHMT family.</text>
</comment>
<feature type="binding site" evidence="7">
    <location>
        <position position="118"/>
    </location>
    <ligand>
        <name>(6S)-5,6,7,8-tetrahydrofolate</name>
        <dbReference type="ChEBI" id="CHEBI:57453"/>
    </ligand>
</feature>
<dbReference type="PANTHER" id="PTHR11680">
    <property type="entry name" value="SERINE HYDROXYMETHYLTRANSFERASE"/>
    <property type="match status" value="1"/>
</dbReference>
<accession>K1LVA1</accession>
<dbReference type="PATRIC" id="fig|883111.3.peg.1423"/>
<dbReference type="HAMAP" id="MF_00051">
    <property type="entry name" value="SHMT"/>
    <property type="match status" value="1"/>
</dbReference>
<evidence type="ECO:0000256" key="6">
    <source>
        <dbReference type="ARBA" id="ARBA00022898"/>
    </source>
</evidence>
<name>K1LVA1_9LACT</name>
<dbReference type="UniPathway" id="UPA00193"/>
<dbReference type="Gene3D" id="3.40.640.10">
    <property type="entry name" value="Type I PLP-dependent aspartate aminotransferase-like (Major domain)"/>
    <property type="match status" value="1"/>
</dbReference>